<dbReference type="AlphaFoldDB" id="A0ABD2B4N8"/>
<keyword evidence="2" id="KW-1185">Reference proteome</keyword>
<sequence length="79" mass="8990">CDDVIELQDPLPFLAYGLFAILDTVTSAHGVSSLRIITDFQEFHELRYSALNIPVFYALRYVYVSLSHFHNKGIIESKA</sequence>
<name>A0ABD2B4N8_VESMC</name>
<gene>
    <name evidence="1" type="ORF">V1477_016958</name>
</gene>
<feature type="non-terminal residue" evidence="1">
    <location>
        <position position="1"/>
    </location>
</feature>
<evidence type="ECO:0000313" key="1">
    <source>
        <dbReference type="EMBL" id="KAL2727682.1"/>
    </source>
</evidence>
<evidence type="ECO:0000313" key="2">
    <source>
        <dbReference type="Proteomes" id="UP001607303"/>
    </source>
</evidence>
<organism evidence="1 2">
    <name type="scientific">Vespula maculifrons</name>
    <name type="common">Eastern yellow jacket</name>
    <name type="synonym">Wasp</name>
    <dbReference type="NCBI Taxonomy" id="7453"/>
    <lineage>
        <taxon>Eukaryota</taxon>
        <taxon>Metazoa</taxon>
        <taxon>Ecdysozoa</taxon>
        <taxon>Arthropoda</taxon>
        <taxon>Hexapoda</taxon>
        <taxon>Insecta</taxon>
        <taxon>Pterygota</taxon>
        <taxon>Neoptera</taxon>
        <taxon>Endopterygota</taxon>
        <taxon>Hymenoptera</taxon>
        <taxon>Apocrita</taxon>
        <taxon>Aculeata</taxon>
        <taxon>Vespoidea</taxon>
        <taxon>Vespidae</taxon>
        <taxon>Vespinae</taxon>
        <taxon>Vespula</taxon>
    </lineage>
</organism>
<dbReference type="Proteomes" id="UP001607303">
    <property type="component" value="Unassembled WGS sequence"/>
</dbReference>
<proteinExistence type="predicted"/>
<protein>
    <submittedName>
        <fullName evidence="1">Uncharacterized protein</fullName>
    </submittedName>
</protein>
<comment type="caution">
    <text evidence="1">The sequence shown here is derived from an EMBL/GenBank/DDBJ whole genome shotgun (WGS) entry which is preliminary data.</text>
</comment>
<reference evidence="1 2" key="1">
    <citation type="journal article" date="2024" name="Ann. Entomol. Soc. Am.">
        <title>Genomic analyses of the southern and eastern yellowjacket wasps (Hymenoptera: Vespidae) reveal evolutionary signatures of social life.</title>
        <authorList>
            <person name="Catto M.A."/>
            <person name="Caine P.B."/>
            <person name="Orr S.E."/>
            <person name="Hunt B.G."/>
            <person name="Goodisman M.A.D."/>
        </authorList>
    </citation>
    <scope>NUCLEOTIDE SEQUENCE [LARGE SCALE GENOMIC DNA]</scope>
    <source>
        <strain evidence="1">232</strain>
        <tissue evidence="1">Head and thorax</tissue>
    </source>
</reference>
<accession>A0ABD2B4N8</accession>
<dbReference type="EMBL" id="JAYRBN010000100">
    <property type="protein sequence ID" value="KAL2727682.1"/>
    <property type="molecule type" value="Genomic_DNA"/>
</dbReference>